<dbReference type="PANTHER" id="PTHR37049:SF4">
    <property type="entry name" value="RHODANESE DOMAIN-CONTAINING PROTEIN"/>
    <property type="match status" value="1"/>
</dbReference>
<gene>
    <name evidence="4" type="ORF">ADUPG1_010013</name>
</gene>
<name>A0ABQ5KXK1_9EUKA</name>
<protein>
    <recommendedName>
        <fullName evidence="3">Tail specific protease domain-containing protein</fullName>
    </recommendedName>
</protein>
<sequence length="917" mass="103519">MDDPKEKSLLEVKEDDDLTCSLKAHTAYDLTTVRECLNSIPFDQEFAETTIQSLLDIIEMNVFLDILQNPPQPYESLQTNVQSKIEQLRDPLTPFTSEYDFHNNISDIFNGLHDPHSVYVLPLCYRQINYILPVNVTSYVNSGSGIVRQTLLFSPLPAQYAYVYAQYEESLDTSVDSTLIPSDFYGLTVAAIHGPPLTTAIYQFDEMAALYSYTSKQDQSCTNRFLKNDFWYRTTKTGQQMPSHADSMRFYFSETDVINAGIPYTDDNVTDGYVFLDVPYLGVPSVAIHGTDDFVSYCPRSDETTISSSVSHPISSSFSPHAYKYAHMDMQEELKGAFASDAPWLVPEYQVRSGLISYQQYQTHMQALGRVEALRWHHRDLRRRDYFYNHYKLYPSVGVIDPPNPGIYARTDWKVLKGIAATQEYTDKYQMNDFPSVLGSSADPTLVLTTQVRGEVTSLLTGTDTVSNVTYAVLRISSFSPSTLDEFADTLISCFDYMGSMDPPVDKLIVDVRSNGGGYVSLGYKTLKMISPYDGQVQPELNGQYSIRKNDIIETVKETYLTLTTHYHYLSGWKPFIPELSWFDEAVVRDYKDVNNNVFQQPYSQRYEWQVCEDELSDEAALDRMDAYVMPAALQTLTQQDIMIVSDGLCGSTCATFAKHAQESHIAKMVNVGGIVQDQQTDKEWDVASFAGGSVLDSNWIFDTVDPSLFGKNNIPRPFLRNQYLRFAFEELFPWDWELSSDSIPSEFVVNNATHFVDFWPSPGPDAELNSIDEMVEAVIPSFDVCGIGEFLRDDDGCPLDHGFGGHPCEKNVSSLSEEYDFNMDVCQSLGCEDGYYLDRYNVCSKRDVYVESNPINPLLFAALIVALVLMACIILGIALLVRAFNRNPVPSSGSLNEQSDRDEEEEESDGTEGLLE</sequence>
<proteinExistence type="predicted"/>
<organism evidence="4 5">
    <name type="scientific">Aduncisulcus paluster</name>
    <dbReference type="NCBI Taxonomy" id="2918883"/>
    <lineage>
        <taxon>Eukaryota</taxon>
        <taxon>Metamonada</taxon>
        <taxon>Carpediemonas-like organisms</taxon>
        <taxon>Aduncisulcus</taxon>
    </lineage>
</organism>
<evidence type="ECO:0000256" key="1">
    <source>
        <dbReference type="SAM" id="MobiDB-lite"/>
    </source>
</evidence>
<keyword evidence="2" id="KW-0472">Membrane</keyword>
<dbReference type="SUPFAM" id="SSF52096">
    <property type="entry name" value="ClpP/crotonase"/>
    <property type="match status" value="1"/>
</dbReference>
<accession>A0ABQ5KXK1</accession>
<feature type="domain" description="Tail specific protease" evidence="3">
    <location>
        <begin position="471"/>
        <end position="670"/>
    </location>
</feature>
<dbReference type="EMBL" id="BQXS01011405">
    <property type="protein sequence ID" value="GKT37173.1"/>
    <property type="molecule type" value="Genomic_DNA"/>
</dbReference>
<feature type="transmembrane region" description="Helical" evidence="2">
    <location>
        <begin position="859"/>
        <end position="882"/>
    </location>
</feature>
<evidence type="ECO:0000313" key="4">
    <source>
        <dbReference type="EMBL" id="GKT37173.1"/>
    </source>
</evidence>
<comment type="caution">
    <text evidence="4">The sequence shown here is derived from an EMBL/GenBank/DDBJ whole genome shotgun (WGS) entry which is preliminary data.</text>
</comment>
<keyword evidence="2" id="KW-1133">Transmembrane helix</keyword>
<dbReference type="InterPro" id="IPR029045">
    <property type="entry name" value="ClpP/crotonase-like_dom_sf"/>
</dbReference>
<dbReference type="InterPro" id="IPR005151">
    <property type="entry name" value="Tail-specific_protease"/>
</dbReference>
<dbReference type="Pfam" id="PF03572">
    <property type="entry name" value="Peptidase_S41"/>
    <property type="match status" value="1"/>
</dbReference>
<feature type="compositionally biased region" description="Acidic residues" evidence="1">
    <location>
        <begin position="901"/>
        <end position="917"/>
    </location>
</feature>
<evidence type="ECO:0000259" key="3">
    <source>
        <dbReference type="Pfam" id="PF03572"/>
    </source>
</evidence>
<reference evidence="4" key="1">
    <citation type="submission" date="2022-03" db="EMBL/GenBank/DDBJ databases">
        <title>Draft genome sequence of Aduncisulcus paluster, a free-living microaerophilic Fornicata.</title>
        <authorList>
            <person name="Yuyama I."/>
            <person name="Kume K."/>
            <person name="Tamura T."/>
            <person name="Inagaki Y."/>
            <person name="Hashimoto T."/>
        </authorList>
    </citation>
    <scope>NUCLEOTIDE SEQUENCE</scope>
    <source>
        <strain evidence="4">NY0171</strain>
    </source>
</reference>
<keyword evidence="2" id="KW-0812">Transmembrane</keyword>
<evidence type="ECO:0000313" key="5">
    <source>
        <dbReference type="Proteomes" id="UP001057375"/>
    </source>
</evidence>
<evidence type="ECO:0000256" key="2">
    <source>
        <dbReference type="SAM" id="Phobius"/>
    </source>
</evidence>
<dbReference type="PANTHER" id="PTHR37049">
    <property type="entry name" value="PEPTIDASE S41 FAMILY PROTEIN"/>
    <property type="match status" value="1"/>
</dbReference>
<keyword evidence="5" id="KW-1185">Reference proteome</keyword>
<feature type="region of interest" description="Disordered" evidence="1">
    <location>
        <begin position="892"/>
        <end position="917"/>
    </location>
</feature>
<dbReference type="Proteomes" id="UP001057375">
    <property type="component" value="Unassembled WGS sequence"/>
</dbReference>
<dbReference type="Gene3D" id="3.90.226.10">
    <property type="entry name" value="2-enoyl-CoA Hydratase, Chain A, domain 1"/>
    <property type="match status" value="1"/>
</dbReference>
<dbReference type="InterPro" id="IPR052766">
    <property type="entry name" value="S41A_metabolite_peptidase"/>
</dbReference>